<dbReference type="Gene3D" id="3.30.70.360">
    <property type="match status" value="1"/>
</dbReference>
<dbReference type="KEGG" id="hdh:G5B40_06285"/>
<evidence type="ECO:0000256" key="1">
    <source>
        <dbReference type="ARBA" id="ARBA00001947"/>
    </source>
</evidence>
<keyword evidence="8" id="KW-0862">Zinc</keyword>
<keyword evidence="4" id="KW-0055">Arginine biosynthesis</keyword>
<evidence type="ECO:0000256" key="4">
    <source>
        <dbReference type="ARBA" id="ARBA00022571"/>
    </source>
</evidence>
<name>A0A7L5BXX6_9RHOB</name>
<evidence type="ECO:0000256" key="7">
    <source>
        <dbReference type="ARBA" id="ARBA00022801"/>
    </source>
</evidence>
<evidence type="ECO:0000256" key="2">
    <source>
        <dbReference type="ARBA" id="ARBA00005691"/>
    </source>
</evidence>
<organism evidence="11 12">
    <name type="scientific">Pikeienuella piscinae</name>
    <dbReference type="NCBI Taxonomy" id="2748098"/>
    <lineage>
        <taxon>Bacteria</taxon>
        <taxon>Pseudomonadati</taxon>
        <taxon>Pseudomonadota</taxon>
        <taxon>Alphaproteobacteria</taxon>
        <taxon>Rhodobacterales</taxon>
        <taxon>Paracoccaceae</taxon>
        <taxon>Pikeienuella</taxon>
    </lineage>
</organism>
<evidence type="ECO:0000313" key="12">
    <source>
        <dbReference type="Proteomes" id="UP000503336"/>
    </source>
</evidence>
<dbReference type="InterPro" id="IPR036264">
    <property type="entry name" value="Bact_exopeptidase_dim_dom"/>
</dbReference>
<evidence type="ECO:0000256" key="9">
    <source>
        <dbReference type="ARBA" id="ARBA00023285"/>
    </source>
</evidence>
<dbReference type="EMBL" id="CP049056">
    <property type="protein sequence ID" value="QIE55096.1"/>
    <property type="molecule type" value="Genomic_DNA"/>
</dbReference>
<evidence type="ECO:0000256" key="5">
    <source>
        <dbReference type="ARBA" id="ARBA00022605"/>
    </source>
</evidence>
<dbReference type="SUPFAM" id="SSF53187">
    <property type="entry name" value="Zn-dependent exopeptidases"/>
    <property type="match status" value="1"/>
</dbReference>
<proteinExistence type="inferred from homology"/>
<dbReference type="GO" id="GO:0008777">
    <property type="term" value="F:acetylornithine deacetylase activity"/>
    <property type="evidence" value="ECO:0007669"/>
    <property type="project" value="UniProtKB-EC"/>
</dbReference>
<dbReference type="Pfam" id="PF07687">
    <property type="entry name" value="M20_dimer"/>
    <property type="match status" value="1"/>
</dbReference>
<dbReference type="CDD" id="cd03894">
    <property type="entry name" value="M20_ArgE"/>
    <property type="match status" value="1"/>
</dbReference>
<keyword evidence="7 11" id="KW-0378">Hydrolase</keyword>
<keyword evidence="3" id="KW-0963">Cytoplasm</keyword>
<keyword evidence="9" id="KW-0170">Cobalt</keyword>
<comment type="similarity">
    <text evidence="2">Belongs to the peptidase M20A family. ArgE subfamily.</text>
</comment>
<dbReference type="Proteomes" id="UP000503336">
    <property type="component" value="Chromosome"/>
</dbReference>
<dbReference type="RefSeq" id="WP_165096429.1">
    <property type="nucleotide sequence ID" value="NZ_CP049056.1"/>
</dbReference>
<dbReference type="AlphaFoldDB" id="A0A7L5BXX6"/>
<dbReference type="NCBIfam" id="TIGR01892">
    <property type="entry name" value="AcOrn-deacetyl"/>
    <property type="match status" value="1"/>
</dbReference>
<evidence type="ECO:0000256" key="6">
    <source>
        <dbReference type="ARBA" id="ARBA00022723"/>
    </source>
</evidence>
<dbReference type="InterPro" id="IPR011650">
    <property type="entry name" value="Peptidase_M20_dimer"/>
</dbReference>
<reference evidence="11 12" key="1">
    <citation type="submission" date="2020-02" db="EMBL/GenBank/DDBJ databases">
        <title>complete genome sequence of Rhodobacteraceae bacterium.</title>
        <authorList>
            <person name="Park J."/>
            <person name="Kim Y.-S."/>
            <person name="Kim K.-H."/>
        </authorList>
    </citation>
    <scope>NUCLEOTIDE SEQUENCE [LARGE SCALE GENOMIC DNA]</scope>
    <source>
        <strain evidence="11 12">RR4-56</strain>
    </source>
</reference>
<dbReference type="EC" id="3.5.1.16" evidence="11"/>
<dbReference type="Pfam" id="PF01546">
    <property type="entry name" value="Peptidase_M20"/>
    <property type="match status" value="1"/>
</dbReference>
<dbReference type="GO" id="GO:0006526">
    <property type="term" value="P:L-arginine biosynthetic process"/>
    <property type="evidence" value="ECO:0007669"/>
    <property type="project" value="UniProtKB-KW"/>
</dbReference>
<dbReference type="InterPro" id="IPR010169">
    <property type="entry name" value="AcOrn-deacetyl"/>
</dbReference>
<sequence>MNVPEEHLAAAVGILEQLVAFDTTSHRSNMELVTWVNALLSELGATTSILPSPDGRKANLFATLGPVRDGGLVLSGHSDVVPADAADWASPPFELSRRGDRLHGRGACDMKGSIACALAFAKRFDAKSSPIPIHLALSYDEELGCLGVPGIISEFGRTLPKPGMVFVVEPTSMRPIVAHKGYLAYETRFLGEPAHSSRPGDGISAIRIAVAFISALEALGEELSRGVNVADMTPSFSTINVGRIEGGLATNVVPPQCRILWELRPVPGVEVQAVLDRLGVLVARSLEKVIPVADIGSRIVTRETGAEPTFSDPSGPAFRLVQELTGCEGGDTAAYGSEAGFFHAAGISTVIMGPGDVLQAHRIDEYIEIDQLAAGLGFLDALELRLRRNGVDGP</sequence>
<evidence type="ECO:0000313" key="11">
    <source>
        <dbReference type="EMBL" id="QIE55096.1"/>
    </source>
</evidence>
<dbReference type="PROSITE" id="PS00759">
    <property type="entry name" value="ARGE_DAPE_CPG2_2"/>
    <property type="match status" value="1"/>
</dbReference>
<gene>
    <name evidence="11" type="primary">argE</name>
    <name evidence="11" type="ORF">G5B40_06285</name>
</gene>
<protein>
    <submittedName>
        <fullName evidence="11">Acetylornithine deacetylase</fullName>
        <ecNumber evidence="11">3.5.1.16</ecNumber>
    </submittedName>
</protein>
<evidence type="ECO:0000259" key="10">
    <source>
        <dbReference type="Pfam" id="PF07687"/>
    </source>
</evidence>
<dbReference type="SUPFAM" id="SSF55031">
    <property type="entry name" value="Bacterial exopeptidase dimerisation domain"/>
    <property type="match status" value="1"/>
</dbReference>
<dbReference type="InterPro" id="IPR002933">
    <property type="entry name" value="Peptidase_M20"/>
</dbReference>
<keyword evidence="5" id="KW-0028">Amino-acid biosynthesis</keyword>
<evidence type="ECO:0000256" key="3">
    <source>
        <dbReference type="ARBA" id="ARBA00022490"/>
    </source>
</evidence>
<feature type="domain" description="Peptidase M20 dimerisation" evidence="10">
    <location>
        <begin position="177"/>
        <end position="278"/>
    </location>
</feature>
<evidence type="ECO:0000256" key="8">
    <source>
        <dbReference type="ARBA" id="ARBA00022833"/>
    </source>
</evidence>
<accession>A0A7L5BXX6</accession>
<keyword evidence="12" id="KW-1185">Reference proteome</keyword>
<dbReference type="InterPro" id="IPR001261">
    <property type="entry name" value="ArgE/DapE_CS"/>
</dbReference>
<dbReference type="PANTHER" id="PTHR43808">
    <property type="entry name" value="ACETYLORNITHINE DEACETYLASE"/>
    <property type="match status" value="1"/>
</dbReference>
<dbReference type="GO" id="GO:0046872">
    <property type="term" value="F:metal ion binding"/>
    <property type="evidence" value="ECO:0007669"/>
    <property type="project" value="UniProtKB-KW"/>
</dbReference>
<comment type="cofactor">
    <cofactor evidence="1">
        <name>Zn(2+)</name>
        <dbReference type="ChEBI" id="CHEBI:29105"/>
    </cofactor>
</comment>
<dbReference type="InterPro" id="IPR050072">
    <property type="entry name" value="Peptidase_M20A"/>
</dbReference>
<keyword evidence="6" id="KW-0479">Metal-binding</keyword>
<dbReference type="Gene3D" id="3.40.630.10">
    <property type="entry name" value="Zn peptidases"/>
    <property type="match status" value="1"/>
</dbReference>
<dbReference type="PANTHER" id="PTHR43808:SF31">
    <property type="entry name" value="N-ACETYL-L-CITRULLINE DEACETYLASE"/>
    <property type="match status" value="1"/>
</dbReference>